<evidence type="ECO:0008006" key="5">
    <source>
        <dbReference type="Google" id="ProtNLM"/>
    </source>
</evidence>
<dbReference type="OrthoDB" id="1429929at2"/>
<evidence type="ECO:0000313" key="3">
    <source>
        <dbReference type="EMBL" id="TRW21494.1"/>
    </source>
</evidence>
<dbReference type="Proteomes" id="UP000320643">
    <property type="component" value="Unassembled WGS sequence"/>
</dbReference>
<comment type="caution">
    <text evidence="3">The sequence shown here is derived from an EMBL/GenBank/DDBJ whole genome shotgun (WGS) entry which is preliminary data.</text>
</comment>
<organism evidence="3 4">
    <name type="scientific">Flavobacterium zepuense</name>
    <dbReference type="NCBI Taxonomy" id="2593302"/>
    <lineage>
        <taxon>Bacteria</taxon>
        <taxon>Pseudomonadati</taxon>
        <taxon>Bacteroidota</taxon>
        <taxon>Flavobacteriia</taxon>
        <taxon>Flavobacteriales</taxon>
        <taxon>Flavobacteriaceae</taxon>
        <taxon>Flavobacterium</taxon>
    </lineage>
</organism>
<keyword evidence="4" id="KW-1185">Reference proteome</keyword>
<dbReference type="PROSITE" id="PS51257">
    <property type="entry name" value="PROKAR_LIPOPROTEIN"/>
    <property type="match status" value="1"/>
</dbReference>
<gene>
    <name evidence="3" type="ORF">FMM05_20300</name>
</gene>
<dbReference type="AlphaFoldDB" id="A0A552UTG4"/>
<keyword evidence="2" id="KW-0732">Signal</keyword>
<dbReference type="RefSeq" id="WP_143375260.1">
    <property type="nucleotide sequence ID" value="NZ_VJVZ01000019.1"/>
</dbReference>
<feature type="chain" id="PRO_5021980653" description="Lipoprotein" evidence="2">
    <location>
        <begin position="21"/>
        <end position="301"/>
    </location>
</feature>
<reference evidence="3 4" key="1">
    <citation type="submission" date="2019-07" db="EMBL/GenBank/DDBJ databases">
        <title>Flavobacterium sp. nov., isolated from glacier ice.</title>
        <authorList>
            <person name="Liu Q."/>
            <person name="Xin Y.-H."/>
        </authorList>
    </citation>
    <scope>NUCLEOTIDE SEQUENCE [LARGE SCALE GENOMIC DNA]</scope>
    <source>
        <strain evidence="3 4">ZT4R6</strain>
    </source>
</reference>
<feature type="coiled-coil region" evidence="1">
    <location>
        <begin position="230"/>
        <end position="257"/>
    </location>
</feature>
<name>A0A552UTG4_9FLAO</name>
<protein>
    <recommendedName>
        <fullName evidence="5">Lipoprotein</fullName>
    </recommendedName>
</protein>
<keyword evidence="1" id="KW-0175">Coiled coil</keyword>
<proteinExistence type="predicted"/>
<evidence type="ECO:0000256" key="1">
    <source>
        <dbReference type="SAM" id="Coils"/>
    </source>
</evidence>
<accession>A0A552UTG4</accession>
<dbReference type="EMBL" id="VJVZ01000019">
    <property type="protein sequence ID" value="TRW21494.1"/>
    <property type="molecule type" value="Genomic_DNA"/>
</dbReference>
<evidence type="ECO:0000313" key="4">
    <source>
        <dbReference type="Proteomes" id="UP000320643"/>
    </source>
</evidence>
<sequence>MKNITLSIFLVASLILQGCANLEHVSSFSTTAVKTIKAYDDIGYTFTSSYYDYSLGQNAFALNGDMTTNSLSLPTPLTVPNEPATANEADKAITFYTTSIASYFEALAKLSDKDLVNYNFDDVGANLKADATLKAKLGITSDDKIDAATKIATVFTNKLMGAYREKKIRNVMIDYDTDVSKSIQTLIDIINKAVLPAIKNDNGLVDVKYQVILKNPKVDISKKAELTSSYNDEKIKLDKYKIQMEQLVKALSAIKDEHTKTAALLKDRKLTAQDVKDIINKHAAEVYQFYKNIKLLTTKSN</sequence>
<evidence type="ECO:0000256" key="2">
    <source>
        <dbReference type="SAM" id="SignalP"/>
    </source>
</evidence>
<feature type="signal peptide" evidence="2">
    <location>
        <begin position="1"/>
        <end position="20"/>
    </location>
</feature>